<reference evidence="2 3" key="1">
    <citation type="journal article" date="2011" name="J. Bacteriol.">
        <title>Two new complete genome sequences offer insight into host and tissue specificity of plant pathogenic Xanthomonas spp.</title>
        <authorList>
            <person name="Bogdanove A.J."/>
            <person name="Koebnik R."/>
            <person name="Lu H."/>
            <person name="Furutani A."/>
            <person name="Angiuoli S.V."/>
            <person name="Patil P.B."/>
            <person name="Van Sluys M.A."/>
            <person name="Ryan R.P."/>
            <person name="Meyer D.F."/>
            <person name="Han S.W."/>
            <person name="Aparna G."/>
            <person name="Rajaram M."/>
            <person name="Delcher A.L."/>
            <person name="Phillippy A.M."/>
            <person name="Puiu D."/>
            <person name="Schatz M.C."/>
            <person name="Shumway M."/>
            <person name="Sommer D.D."/>
            <person name="Trapnell C."/>
            <person name="Benahmed F."/>
            <person name="Dimitrov G."/>
            <person name="Madupu R."/>
            <person name="Radune D."/>
            <person name="Sullivan S."/>
            <person name="Jha G."/>
            <person name="Ishihara H."/>
            <person name="Lee S.W."/>
            <person name="Pandey A."/>
            <person name="Sharma V."/>
            <person name="Sriariyanun M."/>
            <person name="Szurek B."/>
            <person name="Vera-Cruz C.M."/>
            <person name="Dorman K.S."/>
            <person name="Ronald P.C."/>
            <person name="Verdier V."/>
            <person name="Dow J.M."/>
            <person name="Sonti R.V."/>
            <person name="Tsuge S."/>
            <person name="Brendel V.P."/>
            <person name="Rabinowicz P.D."/>
            <person name="Leach J.E."/>
            <person name="White F.F."/>
            <person name="Salzberg S.L."/>
        </authorList>
    </citation>
    <scope>NUCLEOTIDE SEQUENCE [LARGE SCALE GENOMIC DNA]</scope>
    <source>
        <strain evidence="2 3">BLS256</strain>
    </source>
</reference>
<evidence type="ECO:0000313" key="2">
    <source>
        <dbReference type="EMBL" id="AEQ95584.1"/>
    </source>
</evidence>
<keyword evidence="1" id="KW-0812">Transmembrane</keyword>
<dbReference type="EMBL" id="CP003057">
    <property type="protein sequence ID" value="AEQ95584.1"/>
    <property type="molecule type" value="Genomic_DNA"/>
</dbReference>
<gene>
    <name evidence="2" type="ORF">XOC_1401</name>
</gene>
<sequence>MGWAVGAALGVLGVYLGGQLHGMLVPATMLPALLLAV</sequence>
<proteinExistence type="predicted"/>
<dbReference type="AlphaFoldDB" id="G7TI64"/>
<organism evidence="2 3">
    <name type="scientific">Xanthomonas oryzae pv. oryzicola (strain BLS256)</name>
    <dbReference type="NCBI Taxonomy" id="383407"/>
    <lineage>
        <taxon>Bacteria</taxon>
        <taxon>Pseudomonadati</taxon>
        <taxon>Pseudomonadota</taxon>
        <taxon>Gammaproteobacteria</taxon>
        <taxon>Lysobacterales</taxon>
        <taxon>Lysobacteraceae</taxon>
        <taxon>Xanthomonas</taxon>
    </lineage>
</organism>
<name>G7TI64_XANOB</name>
<protein>
    <submittedName>
        <fullName evidence="2">Uncharacterized protein</fullName>
    </submittedName>
</protein>
<dbReference type="KEGG" id="xor:XOC_1401"/>
<dbReference type="HOGENOM" id="CLU_3350466_0_0_6"/>
<dbReference type="Proteomes" id="UP000008851">
    <property type="component" value="Chromosome"/>
</dbReference>
<evidence type="ECO:0000313" key="3">
    <source>
        <dbReference type="Proteomes" id="UP000008851"/>
    </source>
</evidence>
<keyword evidence="1" id="KW-0472">Membrane</keyword>
<keyword evidence="1" id="KW-1133">Transmembrane helix</keyword>
<evidence type="ECO:0000256" key="1">
    <source>
        <dbReference type="SAM" id="Phobius"/>
    </source>
</evidence>
<accession>G7TI64</accession>
<feature type="transmembrane region" description="Helical" evidence="1">
    <location>
        <begin position="12"/>
        <end position="36"/>
    </location>
</feature>